<organism evidence="2 3">
    <name type="scientific">Tritrichomonas musculus</name>
    <dbReference type="NCBI Taxonomy" id="1915356"/>
    <lineage>
        <taxon>Eukaryota</taxon>
        <taxon>Metamonada</taxon>
        <taxon>Parabasalia</taxon>
        <taxon>Tritrichomonadida</taxon>
        <taxon>Tritrichomonadidae</taxon>
        <taxon>Tritrichomonas</taxon>
    </lineage>
</organism>
<reference evidence="2 3" key="1">
    <citation type="submission" date="2024-04" db="EMBL/GenBank/DDBJ databases">
        <title>Tritrichomonas musculus Genome.</title>
        <authorList>
            <person name="Alves-Ferreira E."/>
            <person name="Grigg M."/>
            <person name="Lorenzi H."/>
            <person name="Galac M."/>
        </authorList>
    </citation>
    <scope>NUCLEOTIDE SEQUENCE [LARGE SCALE GENOMIC DNA]</scope>
    <source>
        <strain evidence="2 3">EAF2021</strain>
    </source>
</reference>
<accession>A0ABR2IF16</accession>
<protein>
    <recommendedName>
        <fullName evidence="1">VPS9 domain-containing protein</fullName>
    </recommendedName>
</protein>
<feature type="domain" description="VPS9" evidence="1">
    <location>
        <begin position="288"/>
        <end position="430"/>
    </location>
</feature>
<dbReference type="SUPFAM" id="SSF109993">
    <property type="entry name" value="VPS9 domain"/>
    <property type="match status" value="1"/>
</dbReference>
<evidence type="ECO:0000313" key="2">
    <source>
        <dbReference type="EMBL" id="KAK8860895.1"/>
    </source>
</evidence>
<dbReference type="EMBL" id="JAPFFF010000018">
    <property type="protein sequence ID" value="KAK8860895.1"/>
    <property type="molecule type" value="Genomic_DNA"/>
</dbReference>
<dbReference type="Proteomes" id="UP001470230">
    <property type="component" value="Unassembled WGS sequence"/>
</dbReference>
<dbReference type="Gene3D" id="1.20.1050.80">
    <property type="entry name" value="VPS9 domain"/>
    <property type="match status" value="1"/>
</dbReference>
<dbReference type="InterPro" id="IPR037191">
    <property type="entry name" value="VPS9_dom_sf"/>
</dbReference>
<evidence type="ECO:0000313" key="3">
    <source>
        <dbReference type="Proteomes" id="UP001470230"/>
    </source>
</evidence>
<gene>
    <name evidence="2" type="ORF">M9Y10_012587</name>
</gene>
<name>A0ABR2IF16_9EUKA</name>
<dbReference type="PROSITE" id="PS51205">
    <property type="entry name" value="VPS9"/>
    <property type="match status" value="1"/>
</dbReference>
<evidence type="ECO:0000259" key="1">
    <source>
        <dbReference type="PROSITE" id="PS51205"/>
    </source>
</evidence>
<proteinExistence type="predicted"/>
<dbReference type="Pfam" id="PF02204">
    <property type="entry name" value="VPS9"/>
    <property type="match status" value="1"/>
</dbReference>
<dbReference type="InterPro" id="IPR003123">
    <property type="entry name" value="VPS9"/>
</dbReference>
<sequence length="430" mass="50712">MNNQKPNTNFSESDYIQDFNNQLSKYPQLKQYVYFNSSSDSKENQEAMNIFLNFYSKNVLESVPTFTDLSENMIYFYSSDNLKIHIVTYLSHKIWKIKVQKYQEKVSIFSTLTFLLHSFEKKYVENKIVIKYQKLINDFQSECSLIKYMMHFIHQIKLKSHLVQIFNPNKKKLYTMFIRDVSKCNTNNNYAHCLQHVFEAAITSKQFIFYKEIKFLIQSYQDSKHDAFNNAINSVARKISNHFGVNKSDEAHILLISLMRYVYDQICPLTFREYFTKAPKNIILTTSSIAFKQLHTNIRLFPPSTRPSKQFCTILRKDSYYRKAINYLEEIQFMTNPLDMLLCIQRSLDATDKAARFYSHIGSSKSFNFNEIIQIFLAVTISSDIPEIIEIHKFINDFFFDDILFPELCFARAALKSCIANLIKLDKAMT</sequence>
<keyword evidence="3" id="KW-1185">Reference proteome</keyword>
<comment type="caution">
    <text evidence="2">The sequence shown here is derived from an EMBL/GenBank/DDBJ whole genome shotgun (WGS) entry which is preliminary data.</text>
</comment>